<comment type="caution">
    <text evidence="2">The sequence shown here is derived from an EMBL/GenBank/DDBJ whole genome shotgun (WGS) entry which is preliminary data.</text>
</comment>
<dbReference type="Proteomes" id="UP000324479">
    <property type="component" value="Unassembled WGS sequence"/>
</dbReference>
<dbReference type="Gene3D" id="2.40.160.100">
    <property type="match status" value="1"/>
</dbReference>
<evidence type="ECO:0000313" key="3">
    <source>
        <dbReference type="Proteomes" id="UP000324479"/>
    </source>
</evidence>
<keyword evidence="3" id="KW-1185">Reference proteome</keyword>
<proteinExistence type="predicted"/>
<evidence type="ECO:0000313" key="2">
    <source>
        <dbReference type="EMBL" id="KAA5543155.1"/>
    </source>
</evidence>
<accession>A0A5M6DD97</accession>
<dbReference type="InterPro" id="IPR053728">
    <property type="entry name" value="Alginate_Permeability_Chnl"/>
</dbReference>
<dbReference type="RefSeq" id="WP_150076820.1">
    <property type="nucleotide sequence ID" value="NZ_VWOX01000006.1"/>
</dbReference>
<protein>
    <submittedName>
        <fullName evidence="2">Alginate export family protein</fullName>
    </submittedName>
</protein>
<evidence type="ECO:0000259" key="1">
    <source>
        <dbReference type="Pfam" id="PF13372"/>
    </source>
</evidence>
<sequence>MKTPAWMPRWHGYALAVAIGMAGGSVWAIAPDDPAPDQNAPTRSTSFPVQATEDSLLAEQPPATPCVCPVCGGDKQQTPGFRSCCHGTLLDWSRFPETVHKMPRPGIFPILPKGPGYYSACDLLTDTCRPGPPKSGYAPFAINAWPFFDADWRYVENIRESDRTIVERLKRMHLNDCLMLSTGGEFWMRYVNESNSRLTEANNDFTLTHFRQYADLWYRDLARVYGEFVWADSQGQELAPVPPDVDLGDILNLFVDVNLMDVAGSPLYVRAGRQELLYGSQRLVTPLPWANKRNSFDGVKMFRHGKNWDFDAFWTHFVPPQADEFDSADDNRTFAGLWLTNRPRPGEFRDLYYLYFDNDNAASALGVTRSPFETHTTGTRWSGDRDGFLWDFEGALQFGNRGNNDLFAGMATAGVGKRLSRAAWSPTMWLYYDYASGDDDFTDDTDHTFNQQFPFGHYYLGWMDLVGRQNIHDVNAHLYVYPNKWTTVWLQYHRFWLAENRDALYNAGGVPYRRDPTGAAGSDVGNEIDLVMNFHLSRYSDILVSYNKFFGGSFVESTSGPNAAVDSEALYLIYQQRW</sequence>
<gene>
    <name evidence="2" type="ORF">FYK55_12800</name>
</gene>
<dbReference type="AlphaFoldDB" id="A0A5M6DD97"/>
<dbReference type="EMBL" id="VWOX01000006">
    <property type="protein sequence ID" value="KAA5543155.1"/>
    <property type="molecule type" value="Genomic_DNA"/>
</dbReference>
<feature type="domain" description="Alginate export" evidence="1">
    <location>
        <begin position="180"/>
        <end position="560"/>
    </location>
</feature>
<name>A0A5M6DD97_9BACT</name>
<reference evidence="2 3" key="1">
    <citation type="submission" date="2019-08" db="EMBL/GenBank/DDBJ databases">
        <authorList>
            <person name="Dhanesh K."/>
            <person name="Kumar G."/>
            <person name="Sasikala C."/>
            <person name="Venkata Ramana C."/>
        </authorList>
    </citation>
    <scope>NUCLEOTIDE SEQUENCE [LARGE SCALE GENOMIC DNA]</scope>
    <source>
        <strain evidence="2 3">JC645</strain>
    </source>
</reference>
<dbReference type="InterPro" id="IPR025388">
    <property type="entry name" value="Alginate_export_dom"/>
</dbReference>
<organism evidence="2 3">
    <name type="scientific">Roseiconus nitratireducens</name>
    <dbReference type="NCBI Taxonomy" id="2605748"/>
    <lineage>
        <taxon>Bacteria</taxon>
        <taxon>Pseudomonadati</taxon>
        <taxon>Planctomycetota</taxon>
        <taxon>Planctomycetia</taxon>
        <taxon>Pirellulales</taxon>
        <taxon>Pirellulaceae</taxon>
        <taxon>Roseiconus</taxon>
    </lineage>
</organism>
<dbReference type="Pfam" id="PF13372">
    <property type="entry name" value="Alginate_exp"/>
    <property type="match status" value="1"/>
</dbReference>